<accession>A0ABS4R499</accession>
<organism evidence="2 3">
    <name type="scientific">Sinorhizobium kostiense</name>
    <dbReference type="NCBI Taxonomy" id="76747"/>
    <lineage>
        <taxon>Bacteria</taxon>
        <taxon>Pseudomonadati</taxon>
        <taxon>Pseudomonadota</taxon>
        <taxon>Alphaproteobacteria</taxon>
        <taxon>Hyphomicrobiales</taxon>
        <taxon>Rhizobiaceae</taxon>
        <taxon>Sinorhizobium/Ensifer group</taxon>
        <taxon>Sinorhizobium</taxon>
    </lineage>
</organism>
<name>A0ABS4R499_9HYPH</name>
<keyword evidence="3" id="KW-1185">Reference proteome</keyword>
<evidence type="ECO:0000313" key="3">
    <source>
        <dbReference type="Proteomes" id="UP000730739"/>
    </source>
</evidence>
<dbReference type="EMBL" id="JAGILA010000006">
    <property type="protein sequence ID" value="MBP2237680.1"/>
    <property type="molecule type" value="Genomic_DNA"/>
</dbReference>
<evidence type="ECO:0000259" key="1">
    <source>
        <dbReference type="Pfam" id="PF13619"/>
    </source>
</evidence>
<feature type="domain" description="KTSC" evidence="1">
    <location>
        <begin position="11"/>
        <end position="69"/>
    </location>
</feature>
<dbReference type="Pfam" id="PF13619">
    <property type="entry name" value="KTSC"/>
    <property type="match status" value="1"/>
</dbReference>
<protein>
    <recommendedName>
        <fullName evidence="1">KTSC domain-containing protein</fullName>
    </recommendedName>
</protein>
<dbReference type="RefSeq" id="WP_209604031.1">
    <property type="nucleotide sequence ID" value="NZ_JAGILA010000006.1"/>
</dbReference>
<dbReference type="Proteomes" id="UP000730739">
    <property type="component" value="Unassembled WGS sequence"/>
</dbReference>
<evidence type="ECO:0000313" key="2">
    <source>
        <dbReference type="EMBL" id="MBP2237680.1"/>
    </source>
</evidence>
<proteinExistence type="predicted"/>
<reference evidence="2 3" key="1">
    <citation type="submission" date="2021-03" db="EMBL/GenBank/DDBJ databases">
        <title>Genomic Encyclopedia of Type Strains, Phase IV (KMG-IV): sequencing the most valuable type-strain genomes for metagenomic binning, comparative biology and taxonomic classification.</title>
        <authorList>
            <person name="Goeker M."/>
        </authorList>
    </citation>
    <scope>NUCLEOTIDE SEQUENCE [LARGE SCALE GENOMIC DNA]</scope>
    <source>
        <strain evidence="2 3">DSM 13372</strain>
    </source>
</reference>
<comment type="caution">
    <text evidence="2">The sequence shown here is derived from an EMBL/GenBank/DDBJ whole genome shotgun (WGS) entry which is preliminary data.</text>
</comment>
<gene>
    <name evidence="2" type="ORF">J2Z31_004203</name>
</gene>
<dbReference type="InterPro" id="IPR025309">
    <property type="entry name" value="KTSC_dom"/>
</dbReference>
<sequence length="73" mass="8720">MSMVKSSAVLDSSAIHDVAYDVRHRTLTIWLLGNRRPYHYLDVPLQVYEELLHAESAGHYFNEHIRHHYKYMH</sequence>